<dbReference type="Proteomes" id="UP000015106">
    <property type="component" value="Chromosome 1"/>
</dbReference>
<evidence type="ECO:0000256" key="2">
    <source>
        <dbReference type="ARBA" id="ARBA00022741"/>
    </source>
</evidence>
<dbReference type="Pfam" id="PF08423">
    <property type="entry name" value="Rad51"/>
    <property type="match status" value="1"/>
</dbReference>
<dbReference type="InterPro" id="IPR052093">
    <property type="entry name" value="HR_Repair_Mediator"/>
</dbReference>
<sequence length="60" mass="6665">MGKTQLGIQLAINVQILVRYGGLGDKAFYIDTEGSFMVERVYQTAEGCISDIMEYFSVPP</sequence>
<keyword evidence="4" id="KW-0067">ATP-binding</keyword>
<reference evidence="9" key="2">
    <citation type="submission" date="2018-03" db="EMBL/GenBank/DDBJ databases">
        <title>The Triticum urartu genome reveals the dynamic nature of wheat genome evolution.</title>
        <authorList>
            <person name="Ling H."/>
            <person name="Ma B."/>
            <person name="Shi X."/>
            <person name="Liu H."/>
            <person name="Dong L."/>
            <person name="Sun H."/>
            <person name="Cao Y."/>
            <person name="Gao Q."/>
            <person name="Zheng S."/>
            <person name="Li Y."/>
            <person name="Yu Y."/>
            <person name="Du H."/>
            <person name="Qi M."/>
            <person name="Li Y."/>
            <person name="Yu H."/>
            <person name="Cui Y."/>
            <person name="Wang N."/>
            <person name="Chen C."/>
            <person name="Wu H."/>
            <person name="Zhao Y."/>
            <person name="Zhang J."/>
            <person name="Li Y."/>
            <person name="Zhou W."/>
            <person name="Zhang B."/>
            <person name="Hu W."/>
            <person name="Eijk M."/>
            <person name="Tang J."/>
            <person name="Witsenboer H."/>
            <person name="Zhao S."/>
            <person name="Li Z."/>
            <person name="Zhang A."/>
            <person name="Wang D."/>
            <person name="Liang C."/>
        </authorList>
    </citation>
    <scope>NUCLEOTIDE SEQUENCE [LARGE SCALE GENOMIC DNA]</scope>
    <source>
        <strain evidence="9">cv. G1812</strain>
    </source>
</reference>
<protein>
    <recommendedName>
        <fullName evidence="7">DNA repair protein RAD51 homolog 3</fullName>
    </recommendedName>
</protein>
<dbReference type="GO" id="GO:0005657">
    <property type="term" value="C:replication fork"/>
    <property type="evidence" value="ECO:0007669"/>
    <property type="project" value="TreeGrafter"/>
</dbReference>
<evidence type="ECO:0000256" key="1">
    <source>
        <dbReference type="ARBA" id="ARBA00004123"/>
    </source>
</evidence>
<comment type="subcellular location">
    <subcellularLocation>
        <location evidence="1">Nucleus</location>
    </subcellularLocation>
</comment>
<evidence type="ECO:0000313" key="10">
    <source>
        <dbReference type="Proteomes" id="UP000015106"/>
    </source>
</evidence>
<reference evidence="10" key="1">
    <citation type="journal article" date="2013" name="Nature">
        <title>Draft genome of the wheat A-genome progenitor Triticum urartu.</title>
        <authorList>
            <person name="Ling H.Q."/>
            <person name="Zhao S."/>
            <person name="Liu D."/>
            <person name="Wang J."/>
            <person name="Sun H."/>
            <person name="Zhang C."/>
            <person name="Fan H."/>
            <person name="Li D."/>
            <person name="Dong L."/>
            <person name="Tao Y."/>
            <person name="Gao C."/>
            <person name="Wu H."/>
            <person name="Li Y."/>
            <person name="Cui Y."/>
            <person name="Guo X."/>
            <person name="Zheng S."/>
            <person name="Wang B."/>
            <person name="Yu K."/>
            <person name="Liang Q."/>
            <person name="Yang W."/>
            <person name="Lou X."/>
            <person name="Chen J."/>
            <person name="Feng M."/>
            <person name="Jian J."/>
            <person name="Zhang X."/>
            <person name="Luo G."/>
            <person name="Jiang Y."/>
            <person name="Liu J."/>
            <person name="Wang Z."/>
            <person name="Sha Y."/>
            <person name="Zhang B."/>
            <person name="Wu H."/>
            <person name="Tang D."/>
            <person name="Shen Q."/>
            <person name="Xue P."/>
            <person name="Zou S."/>
            <person name="Wang X."/>
            <person name="Liu X."/>
            <person name="Wang F."/>
            <person name="Yang Y."/>
            <person name="An X."/>
            <person name="Dong Z."/>
            <person name="Zhang K."/>
            <person name="Zhang X."/>
            <person name="Luo M.C."/>
            <person name="Dvorak J."/>
            <person name="Tong Y."/>
            <person name="Wang J."/>
            <person name="Yang H."/>
            <person name="Li Z."/>
            <person name="Wang D."/>
            <person name="Zhang A."/>
            <person name="Wang J."/>
        </authorList>
    </citation>
    <scope>NUCLEOTIDE SEQUENCE</scope>
    <source>
        <strain evidence="10">cv. G1812</strain>
    </source>
</reference>
<evidence type="ECO:0000256" key="6">
    <source>
        <dbReference type="ARBA" id="ARBA00023242"/>
    </source>
</evidence>
<dbReference type="AlphaFoldDB" id="A0A8R7K379"/>
<evidence type="ECO:0000256" key="4">
    <source>
        <dbReference type="ARBA" id="ARBA00022840"/>
    </source>
</evidence>
<dbReference type="GO" id="GO:0140664">
    <property type="term" value="F:ATP-dependent DNA damage sensor activity"/>
    <property type="evidence" value="ECO:0007669"/>
    <property type="project" value="InterPro"/>
</dbReference>
<dbReference type="EnsemblPlants" id="TuG1812G0100003679.01.T01">
    <property type="protein sequence ID" value="TuG1812G0100003679.01.T01"/>
    <property type="gene ID" value="TuG1812G0100003679.01"/>
</dbReference>
<dbReference type="GO" id="GO:0033063">
    <property type="term" value="C:Rad51B-Rad51C-Rad51D-XRCC2 complex"/>
    <property type="evidence" value="ECO:0007669"/>
    <property type="project" value="TreeGrafter"/>
</dbReference>
<dbReference type="InterPro" id="IPR013632">
    <property type="entry name" value="Rad51_C"/>
</dbReference>
<accession>A0A8R7K379</accession>
<reference evidence="9" key="3">
    <citation type="submission" date="2022-06" db="UniProtKB">
        <authorList>
            <consortium name="EnsemblPlants"/>
        </authorList>
    </citation>
    <scope>IDENTIFICATION</scope>
</reference>
<name>A0A8R7K379_TRIUA</name>
<keyword evidence="10" id="KW-1185">Reference proteome</keyword>
<dbReference type="PANTHER" id="PTHR46239:SF1">
    <property type="entry name" value="DNA REPAIR PROTEIN RAD51 HOMOLOG 3"/>
    <property type="match status" value="1"/>
</dbReference>
<dbReference type="GO" id="GO:0000707">
    <property type="term" value="P:meiotic DNA recombinase assembly"/>
    <property type="evidence" value="ECO:0007669"/>
    <property type="project" value="TreeGrafter"/>
</dbReference>
<organism evidence="9 10">
    <name type="scientific">Triticum urartu</name>
    <name type="common">Red wild einkorn</name>
    <name type="synonym">Crithodium urartu</name>
    <dbReference type="NCBI Taxonomy" id="4572"/>
    <lineage>
        <taxon>Eukaryota</taxon>
        <taxon>Viridiplantae</taxon>
        <taxon>Streptophyta</taxon>
        <taxon>Embryophyta</taxon>
        <taxon>Tracheophyta</taxon>
        <taxon>Spermatophyta</taxon>
        <taxon>Magnoliopsida</taxon>
        <taxon>Liliopsida</taxon>
        <taxon>Poales</taxon>
        <taxon>Poaceae</taxon>
        <taxon>BOP clade</taxon>
        <taxon>Pooideae</taxon>
        <taxon>Triticodae</taxon>
        <taxon>Triticeae</taxon>
        <taxon>Triticinae</taxon>
        <taxon>Triticum</taxon>
    </lineage>
</organism>
<dbReference type="GO" id="GO:0005524">
    <property type="term" value="F:ATP binding"/>
    <property type="evidence" value="ECO:0007669"/>
    <property type="project" value="UniProtKB-KW"/>
</dbReference>
<keyword evidence="2" id="KW-0547">Nucleotide-binding</keyword>
<evidence type="ECO:0000256" key="5">
    <source>
        <dbReference type="ARBA" id="ARBA00023204"/>
    </source>
</evidence>
<dbReference type="PANTHER" id="PTHR46239">
    <property type="entry name" value="DNA REPAIR PROTEIN RAD51 HOMOLOG 3 RAD51C"/>
    <property type="match status" value="1"/>
</dbReference>
<dbReference type="InterPro" id="IPR020588">
    <property type="entry name" value="RecA_ATP-bd"/>
</dbReference>
<dbReference type="GO" id="GO:0008821">
    <property type="term" value="F:crossover junction DNA endonuclease activity"/>
    <property type="evidence" value="ECO:0007669"/>
    <property type="project" value="TreeGrafter"/>
</dbReference>
<proteinExistence type="predicted"/>
<dbReference type="GO" id="GO:0000400">
    <property type="term" value="F:four-way junction DNA binding"/>
    <property type="evidence" value="ECO:0007669"/>
    <property type="project" value="TreeGrafter"/>
</dbReference>
<evidence type="ECO:0000313" key="9">
    <source>
        <dbReference type="EnsemblPlants" id="TuG1812G0100003679.01.T01"/>
    </source>
</evidence>
<dbReference type="GO" id="GO:0033065">
    <property type="term" value="C:Rad51C-XRCC3 complex"/>
    <property type="evidence" value="ECO:0007669"/>
    <property type="project" value="TreeGrafter"/>
</dbReference>
<dbReference type="PROSITE" id="PS50162">
    <property type="entry name" value="RECA_2"/>
    <property type="match status" value="1"/>
</dbReference>
<dbReference type="SUPFAM" id="SSF52540">
    <property type="entry name" value="P-loop containing nucleoside triphosphate hydrolases"/>
    <property type="match status" value="1"/>
</dbReference>
<dbReference type="InterPro" id="IPR027417">
    <property type="entry name" value="P-loop_NTPase"/>
</dbReference>
<keyword evidence="5" id="KW-0234">DNA repair</keyword>
<evidence type="ECO:0000256" key="7">
    <source>
        <dbReference type="ARBA" id="ARBA00040674"/>
    </source>
</evidence>
<feature type="domain" description="RecA family profile 1" evidence="8">
    <location>
        <begin position="1"/>
        <end position="60"/>
    </location>
</feature>
<evidence type="ECO:0000259" key="8">
    <source>
        <dbReference type="PROSITE" id="PS50162"/>
    </source>
</evidence>
<dbReference type="Gramene" id="TuG1812G0100003679.01.T01">
    <property type="protein sequence ID" value="TuG1812G0100003679.01.T01"/>
    <property type="gene ID" value="TuG1812G0100003679.01"/>
</dbReference>
<evidence type="ECO:0000256" key="3">
    <source>
        <dbReference type="ARBA" id="ARBA00022763"/>
    </source>
</evidence>
<dbReference type="Gene3D" id="3.40.50.300">
    <property type="entry name" value="P-loop containing nucleotide triphosphate hydrolases"/>
    <property type="match status" value="1"/>
</dbReference>
<keyword evidence="3" id="KW-0227">DNA damage</keyword>
<dbReference type="GO" id="GO:0007131">
    <property type="term" value="P:reciprocal meiotic recombination"/>
    <property type="evidence" value="ECO:0007669"/>
    <property type="project" value="TreeGrafter"/>
</dbReference>
<keyword evidence="6" id="KW-0539">Nucleus</keyword>